<feature type="region of interest" description="Disordered" evidence="1">
    <location>
        <begin position="197"/>
        <end position="228"/>
    </location>
</feature>
<dbReference type="EMBL" id="GBRH01169982">
    <property type="protein sequence ID" value="JAE27914.1"/>
    <property type="molecule type" value="Transcribed_RNA"/>
</dbReference>
<feature type="compositionally biased region" description="Low complexity" evidence="1">
    <location>
        <begin position="198"/>
        <end position="212"/>
    </location>
</feature>
<organism evidence="2">
    <name type="scientific">Arundo donax</name>
    <name type="common">Giant reed</name>
    <name type="synonym">Donax arundinaceus</name>
    <dbReference type="NCBI Taxonomy" id="35708"/>
    <lineage>
        <taxon>Eukaryota</taxon>
        <taxon>Viridiplantae</taxon>
        <taxon>Streptophyta</taxon>
        <taxon>Embryophyta</taxon>
        <taxon>Tracheophyta</taxon>
        <taxon>Spermatophyta</taxon>
        <taxon>Magnoliopsida</taxon>
        <taxon>Liliopsida</taxon>
        <taxon>Poales</taxon>
        <taxon>Poaceae</taxon>
        <taxon>PACMAD clade</taxon>
        <taxon>Arundinoideae</taxon>
        <taxon>Arundineae</taxon>
        <taxon>Arundo</taxon>
    </lineage>
</organism>
<reference evidence="2" key="2">
    <citation type="journal article" date="2015" name="Data Brief">
        <title>Shoot transcriptome of the giant reed, Arundo donax.</title>
        <authorList>
            <person name="Barrero R.A."/>
            <person name="Guerrero F.D."/>
            <person name="Moolhuijzen P."/>
            <person name="Goolsby J.A."/>
            <person name="Tidwell J."/>
            <person name="Bellgard S.E."/>
            <person name="Bellgard M.I."/>
        </authorList>
    </citation>
    <scope>NUCLEOTIDE SEQUENCE</scope>
    <source>
        <tissue evidence="2">Shoot tissue taken approximately 20 cm above the soil surface</tissue>
    </source>
</reference>
<name>A0A0A9GWI9_ARUDO</name>
<proteinExistence type="predicted"/>
<dbReference type="AlphaFoldDB" id="A0A0A9GWI9"/>
<evidence type="ECO:0000256" key="1">
    <source>
        <dbReference type="SAM" id="MobiDB-lite"/>
    </source>
</evidence>
<accession>A0A0A9GWI9</accession>
<sequence>MCARHSIASLSSMYTRCSARFRRHLRRRRSASCRRCRMSSSCQGSFSCKNRHASVLSTAANSLASSLVHRRCSRGASQRAASCSTSTTESAVSRAPIAPSHDRFSHGTWYACASTSTCTAYFSMSSSVSSLHLPAERRRTKAAAASSVTPRIRMTALPVLPLSMSFCRRRSMMFPSTGDAEARTEELAGILRRPPVVTTSTSEAAPSSAPQTIRGASHISGGMDKRIV</sequence>
<reference evidence="2" key="1">
    <citation type="submission" date="2014-09" db="EMBL/GenBank/DDBJ databases">
        <authorList>
            <person name="Magalhaes I.L.F."/>
            <person name="Oliveira U."/>
            <person name="Santos F.R."/>
            <person name="Vidigal T.H.D.A."/>
            <person name="Brescovit A.D."/>
            <person name="Santos A.J."/>
        </authorList>
    </citation>
    <scope>NUCLEOTIDE SEQUENCE</scope>
    <source>
        <tissue evidence="2">Shoot tissue taken approximately 20 cm above the soil surface</tissue>
    </source>
</reference>
<evidence type="ECO:0000313" key="2">
    <source>
        <dbReference type="EMBL" id="JAE27914.1"/>
    </source>
</evidence>
<protein>
    <submittedName>
        <fullName evidence="2">Uncharacterized protein</fullName>
    </submittedName>
</protein>